<comment type="caution">
    <text evidence="25">The sequence shown here is derived from an EMBL/GenBank/DDBJ whole genome shotgun (WGS) entry which is preliminary data.</text>
</comment>
<dbReference type="InterPro" id="IPR000719">
    <property type="entry name" value="Prot_kinase_dom"/>
</dbReference>
<dbReference type="GO" id="GO:0009791">
    <property type="term" value="P:post-embryonic development"/>
    <property type="evidence" value="ECO:0007669"/>
    <property type="project" value="UniProtKB-ARBA"/>
</dbReference>
<dbReference type="FunFam" id="3.80.10.10:FF:000077">
    <property type="entry name" value="LRR receptor-like serine/threonine-protein kinase ERL1"/>
    <property type="match status" value="1"/>
</dbReference>
<keyword evidence="15 22" id="KW-1133">Transmembrane helix</keyword>
<evidence type="ECO:0000256" key="22">
    <source>
        <dbReference type="SAM" id="Phobius"/>
    </source>
</evidence>
<dbReference type="STRING" id="29655.A0A0K9PX31"/>
<dbReference type="GO" id="GO:0051707">
    <property type="term" value="P:response to other organism"/>
    <property type="evidence" value="ECO:0007669"/>
    <property type="project" value="UniProtKB-ARBA"/>
</dbReference>
<keyword evidence="9 22" id="KW-0812">Transmembrane</keyword>
<feature type="transmembrane region" description="Helical" evidence="22">
    <location>
        <begin position="633"/>
        <end position="654"/>
    </location>
</feature>
<evidence type="ECO:0000256" key="8">
    <source>
        <dbReference type="ARBA" id="ARBA00022679"/>
    </source>
</evidence>
<keyword evidence="10 23" id="KW-0732">Signal</keyword>
<gene>
    <name evidence="25" type="ORF">ZOSMA_148G00380</name>
</gene>
<dbReference type="Proteomes" id="UP000036987">
    <property type="component" value="Unassembled WGS sequence"/>
</dbReference>
<evidence type="ECO:0000256" key="2">
    <source>
        <dbReference type="ARBA" id="ARBA00008684"/>
    </source>
</evidence>
<dbReference type="PROSITE" id="PS00107">
    <property type="entry name" value="PROTEIN_KINASE_ATP"/>
    <property type="match status" value="1"/>
</dbReference>
<dbReference type="Pfam" id="PF00069">
    <property type="entry name" value="Pkinase"/>
    <property type="match status" value="1"/>
</dbReference>
<dbReference type="GO" id="GO:0004674">
    <property type="term" value="F:protein serine/threonine kinase activity"/>
    <property type="evidence" value="ECO:0007669"/>
    <property type="project" value="UniProtKB-KW"/>
</dbReference>
<dbReference type="AlphaFoldDB" id="A0A0K9PX31"/>
<keyword evidence="14 21" id="KW-0067">ATP-binding</keyword>
<dbReference type="FunFam" id="3.80.10.10:FF:000453">
    <property type="entry name" value="Leucine-rich receptor-like protein kinase family protein"/>
    <property type="match status" value="1"/>
</dbReference>
<evidence type="ECO:0000256" key="4">
    <source>
        <dbReference type="ARBA" id="ARBA00022475"/>
    </source>
</evidence>
<evidence type="ECO:0000256" key="10">
    <source>
        <dbReference type="ARBA" id="ARBA00022729"/>
    </source>
</evidence>
<keyword evidence="18" id="KW-0325">Glycoprotein</keyword>
<evidence type="ECO:0000256" key="18">
    <source>
        <dbReference type="ARBA" id="ARBA00023180"/>
    </source>
</evidence>
<proteinExistence type="inferred from homology"/>
<dbReference type="PROSITE" id="PS50011">
    <property type="entry name" value="PROTEIN_KINASE_DOM"/>
    <property type="match status" value="1"/>
</dbReference>
<dbReference type="InterPro" id="IPR011009">
    <property type="entry name" value="Kinase-like_dom_sf"/>
</dbReference>
<feature type="chain" id="PRO_5005528375" description="non-specific serine/threonine protein kinase" evidence="23">
    <location>
        <begin position="25"/>
        <end position="994"/>
    </location>
</feature>
<dbReference type="GO" id="GO:0005886">
    <property type="term" value="C:plasma membrane"/>
    <property type="evidence" value="ECO:0000318"/>
    <property type="project" value="GO_Central"/>
</dbReference>
<keyword evidence="26" id="KW-1185">Reference proteome</keyword>
<organism evidence="25 26">
    <name type="scientific">Zostera marina</name>
    <name type="common">Eelgrass</name>
    <dbReference type="NCBI Taxonomy" id="29655"/>
    <lineage>
        <taxon>Eukaryota</taxon>
        <taxon>Viridiplantae</taxon>
        <taxon>Streptophyta</taxon>
        <taxon>Embryophyta</taxon>
        <taxon>Tracheophyta</taxon>
        <taxon>Spermatophyta</taxon>
        <taxon>Magnoliopsida</taxon>
        <taxon>Liliopsida</taxon>
        <taxon>Zosteraceae</taxon>
        <taxon>Zostera</taxon>
    </lineage>
</organism>
<evidence type="ECO:0000256" key="12">
    <source>
        <dbReference type="ARBA" id="ARBA00022741"/>
    </source>
</evidence>
<feature type="domain" description="Protein kinase" evidence="24">
    <location>
        <begin position="700"/>
        <end position="994"/>
    </location>
</feature>
<evidence type="ECO:0000256" key="17">
    <source>
        <dbReference type="ARBA" id="ARBA00023170"/>
    </source>
</evidence>
<evidence type="ECO:0000313" key="25">
    <source>
        <dbReference type="EMBL" id="KMZ73489.1"/>
    </source>
</evidence>
<feature type="signal peptide" evidence="23">
    <location>
        <begin position="1"/>
        <end position="24"/>
    </location>
</feature>
<evidence type="ECO:0000256" key="19">
    <source>
        <dbReference type="ARBA" id="ARBA00047899"/>
    </source>
</evidence>
<keyword evidence="4" id="KW-1003">Cell membrane</keyword>
<dbReference type="SUPFAM" id="SSF52047">
    <property type="entry name" value="RNI-like"/>
    <property type="match status" value="1"/>
</dbReference>
<comment type="catalytic activity">
    <reaction evidence="19">
        <text>L-threonyl-[protein] + ATP = O-phospho-L-threonyl-[protein] + ADP + H(+)</text>
        <dbReference type="Rhea" id="RHEA:46608"/>
        <dbReference type="Rhea" id="RHEA-COMP:11060"/>
        <dbReference type="Rhea" id="RHEA-COMP:11605"/>
        <dbReference type="ChEBI" id="CHEBI:15378"/>
        <dbReference type="ChEBI" id="CHEBI:30013"/>
        <dbReference type="ChEBI" id="CHEBI:30616"/>
        <dbReference type="ChEBI" id="CHEBI:61977"/>
        <dbReference type="ChEBI" id="CHEBI:456216"/>
        <dbReference type="EC" id="2.7.11.1"/>
    </reaction>
</comment>
<evidence type="ECO:0000256" key="23">
    <source>
        <dbReference type="SAM" id="SignalP"/>
    </source>
</evidence>
<dbReference type="GO" id="GO:0005524">
    <property type="term" value="F:ATP binding"/>
    <property type="evidence" value="ECO:0007669"/>
    <property type="project" value="UniProtKB-UniRule"/>
</dbReference>
<dbReference type="Pfam" id="PF08263">
    <property type="entry name" value="LRRNT_2"/>
    <property type="match status" value="1"/>
</dbReference>
<dbReference type="InterPro" id="IPR017441">
    <property type="entry name" value="Protein_kinase_ATP_BS"/>
</dbReference>
<dbReference type="InterPro" id="IPR003591">
    <property type="entry name" value="Leu-rich_rpt_typical-subtyp"/>
</dbReference>
<dbReference type="PANTHER" id="PTHR48056:SF15">
    <property type="entry name" value="RECEPTOR-LIKE PROTEIN KINASE HSL1"/>
    <property type="match status" value="1"/>
</dbReference>
<dbReference type="InterPro" id="IPR001611">
    <property type="entry name" value="Leu-rich_rpt"/>
</dbReference>
<dbReference type="EC" id="2.7.11.1" evidence="3"/>
<evidence type="ECO:0000256" key="5">
    <source>
        <dbReference type="ARBA" id="ARBA00022527"/>
    </source>
</evidence>
<keyword evidence="17 25" id="KW-0675">Receptor</keyword>
<dbReference type="Gene3D" id="1.10.510.10">
    <property type="entry name" value="Transferase(Phosphotransferase) domain 1"/>
    <property type="match status" value="1"/>
</dbReference>
<dbReference type="FunFam" id="1.10.510.10:FF:000417">
    <property type="entry name" value="Leucine-rich repeat receptor-like protein kinase"/>
    <property type="match status" value="1"/>
</dbReference>
<keyword evidence="13 25" id="KW-0418">Kinase</keyword>
<evidence type="ECO:0000256" key="20">
    <source>
        <dbReference type="ARBA" id="ARBA00048679"/>
    </source>
</evidence>
<dbReference type="InterPro" id="IPR013210">
    <property type="entry name" value="LRR_N_plant-typ"/>
</dbReference>
<keyword evidence="7" id="KW-0433">Leucine-rich repeat</keyword>
<dbReference type="InterPro" id="IPR050647">
    <property type="entry name" value="Plant_LRR-RLKs"/>
</dbReference>
<evidence type="ECO:0000256" key="21">
    <source>
        <dbReference type="PROSITE-ProRule" id="PRU10141"/>
    </source>
</evidence>
<dbReference type="SMART" id="SM00220">
    <property type="entry name" value="S_TKc"/>
    <property type="match status" value="1"/>
</dbReference>
<keyword evidence="5" id="KW-0723">Serine/threonine-protein kinase</keyword>
<dbReference type="EMBL" id="LFYR01000580">
    <property type="protein sequence ID" value="KMZ73489.1"/>
    <property type="molecule type" value="Genomic_DNA"/>
</dbReference>
<reference evidence="26" key="1">
    <citation type="journal article" date="2016" name="Nature">
        <title>The genome of the seagrass Zostera marina reveals angiosperm adaptation to the sea.</title>
        <authorList>
            <person name="Olsen J.L."/>
            <person name="Rouze P."/>
            <person name="Verhelst B."/>
            <person name="Lin Y.-C."/>
            <person name="Bayer T."/>
            <person name="Collen J."/>
            <person name="Dattolo E."/>
            <person name="De Paoli E."/>
            <person name="Dittami S."/>
            <person name="Maumus F."/>
            <person name="Michel G."/>
            <person name="Kersting A."/>
            <person name="Lauritano C."/>
            <person name="Lohaus R."/>
            <person name="Toepel M."/>
            <person name="Tonon T."/>
            <person name="Vanneste K."/>
            <person name="Amirebrahimi M."/>
            <person name="Brakel J."/>
            <person name="Bostroem C."/>
            <person name="Chovatia M."/>
            <person name="Grimwood J."/>
            <person name="Jenkins J.W."/>
            <person name="Jueterbock A."/>
            <person name="Mraz A."/>
            <person name="Stam W.T."/>
            <person name="Tice H."/>
            <person name="Bornberg-Bauer E."/>
            <person name="Green P.J."/>
            <person name="Pearson G.A."/>
            <person name="Procaccini G."/>
            <person name="Duarte C.M."/>
            <person name="Schmutz J."/>
            <person name="Reusch T.B.H."/>
            <person name="Van de Peer Y."/>
        </authorList>
    </citation>
    <scope>NUCLEOTIDE SEQUENCE [LARGE SCALE GENOMIC DNA]</scope>
    <source>
        <strain evidence="26">cv. Finnish</strain>
    </source>
</reference>
<evidence type="ECO:0000256" key="15">
    <source>
        <dbReference type="ARBA" id="ARBA00022989"/>
    </source>
</evidence>
<comment type="catalytic activity">
    <reaction evidence="20">
        <text>L-seryl-[protein] + ATP = O-phospho-L-seryl-[protein] + ADP + H(+)</text>
        <dbReference type="Rhea" id="RHEA:17989"/>
        <dbReference type="Rhea" id="RHEA-COMP:9863"/>
        <dbReference type="Rhea" id="RHEA-COMP:11604"/>
        <dbReference type="ChEBI" id="CHEBI:15378"/>
        <dbReference type="ChEBI" id="CHEBI:29999"/>
        <dbReference type="ChEBI" id="CHEBI:30616"/>
        <dbReference type="ChEBI" id="CHEBI:83421"/>
        <dbReference type="ChEBI" id="CHEBI:456216"/>
        <dbReference type="EC" id="2.7.11.1"/>
    </reaction>
</comment>
<accession>A0A0K9PX31</accession>
<dbReference type="PANTHER" id="PTHR48056">
    <property type="entry name" value="LRR RECEPTOR-LIKE SERINE/THREONINE-PROTEIN KINASE-RELATED"/>
    <property type="match status" value="1"/>
</dbReference>
<dbReference type="OrthoDB" id="2021138at2759"/>
<dbReference type="FunFam" id="3.80.10.10:FF:000215">
    <property type="entry name" value="Receptor-like protein kinase HSL1"/>
    <property type="match status" value="1"/>
</dbReference>
<evidence type="ECO:0000256" key="1">
    <source>
        <dbReference type="ARBA" id="ARBA00004251"/>
    </source>
</evidence>
<dbReference type="GO" id="GO:0006952">
    <property type="term" value="P:defense response"/>
    <property type="evidence" value="ECO:0007669"/>
    <property type="project" value="UniProtKB-ARBA"/>
</dbReference>
<evidence type="ECO:0000256" key="6">
    <source>
        <dbReference type="ARBA" id="ARBA00022553"/>
    </source>
</evidence>
<dbReference type="InterPro" id="IPR008271">
    <property type="entry name" value="Ser/Thr_kinase_AS"/>
</dbReference>
<comment type="similarity">
    <text evidence="2">Belongs to the protein kinase superfamily. Ser/Thr protein kinase family.</text>
</comment>
<dbReference type="OMA" id="EYEITDC"/>
<evidence type="ECO:0000256" key="3">
    <source>
        <dbReference type="ARBA" id="ARBA00012513"/>
    </source>
</evidence>
<dbReference type="Gene3D" id="3.80.10.10">
    <property type="entry name" value="Ribonuclease Inhibitor"/>
    <property type="match status" value="5"/>
</dbReference>
<dbReference type="InterPro" id="IPR032675">
    <property type="entry name" value="LRR_dom_sf"/>
</dbReference>
<evidence type="ECO:0000256" key="7">
    <source>
        <dbReference type="ARBA" id="ARBA00022614"/>
    </source>
</evidence>
<dbReference type="SMART" id="SM00369">
    <property type="entry name" value="LRR_TYP"/>
    <property type="match status" value="5"/>
</dbReference>
<dbReference type="PROSITE" id="PS00108">
    <property type="entry name" value="PROTEIN_KINASE_ST"/>
    <property type="match status" value="1"/>
</dbReference>
<comment type="subcellular location">
    <subcellularLocation>
        <location evidence="1">Cell membrane</location>
        <topology evidence="1">Single-pass type I membrane protein</topology>
    </subcellularLocation>
</comment>
<evidence type="ECO:0000256" key="14">
    <source>
        <dbReference type="ARBA" id="ARBA00022840"/>
    </source>
</evidence>
<evidence type="ECO:0000256" key="11">
    <source>
        <dbReference type="ARBA" id="ARBA00022737"/>
    </source>
</evidence>
<keyword evidence="8" id="KW-0808">Transferase</keyword>
<dbReference type="SUPFAM" id="SSF52058">
    <property type="entry name" value="L domain-like"/>
    <property type="match status" value="1"/>
</dbReference>
<name>A0A0K9PX31_ZOSMR</name>
<keyword evidence="16 22" id="KW-0472">Membrane</keyword>
<evidence type="ECO:0000256" key="13">
    <source>
        <dbReference type="ARBA" id="ARBA00022777"/>
    </source>
</evidence>
<dbReference type="SUPFAM" id="SSF56112">
    <property type="entry name" value="Protein kinase-like (PK-like)"/>
    <property type="match status" value="1"/>
</dbReference>
<evidence type="ECO:0000256" key="9">
    <source>
        <dbReference type="ARBA" id="ARBA00022692"/>
    </source>
</evidence>
<dbReference type="Gene3D" id="3.30.200.20">
    <property type="entry name" value="Phosphorylase Kinase, domain 1"/>
    <property type="match status" value="1"/>
</dbReference>
<sequence length="994" mass="110055">MFRQYIRLLPLLLIFFGWTKEVLSLNEEGIYLLQFKSTLDDRFSSLSDWNPNHSSPCNWTGIHCSSSSSSVTSVNLFNFSIAGPFHQNLCRLSSLTYLDLSENYINSTLLPSSLLPCSSLTHLDLSDNLIVGELPSTLASLPSLIWLDLSGNNFTGDIPDSFGRFPRLEGLSIVMNYLTGPFPGFLGNISGLKELNVSYNPFQRGVLPMEIGNLSALERLWAADCNFVGGIPESVGNLRRLRYLDLSKNGLEGEIPTSITLLTSIREIDIYQNNLSGKIPTGLSKLTFLTDFDVSENQLVGTIPSDIFDLPLLEILNLNDNHLVGEVPAAISKVEKLRQIRLFENKLTGVIPADFGKKQPLVFVDLSQNQFTGEIPPGICEMGLLEDLMMIENKLSGPLPESLSGCNSITRLRLSTNFLSGEVPASVWGLPQVNYFDLAFNSFSGGISTDISRAMKITSLVINGNNFTGTIPEEIGDLSNLNTLSAGNNHFTGPLPISLGHIPTIEKLDLYDNNLSGTLLTSINRWKKLTELNLKKNRFTGPIPSQLGSLPVLNYLDLSDNNFSGEIPNQLENLKLNIFNFSNNDLSGTIPPFFPDDLLQNRFLGNPKLCLSPDNLCLPSKGDSSNNHSNLRVLLPIFLLSTAVLLVGIVWFYLRYQKFKNSEKPDPIVVSKSKSNSNLKLTFTSFHKLGFNEYEILDNLNEENIIGSGSSGNVYKVDISSGETVAVKMLLSKKSDDEDAHKKNRNFESEIATLGKIRHRCIVKLLCSCHYDTQDLLVYEYMVNGSLGDLLHSNKGRRILNWPMRYQIALDAAEGISYLHHDCVTPIIHRDIKSNNILLDAGFGAKIADFGVAKIFDVDAAVKRLKSMSVVTGSCGYIAPEYAYTLQVNEKSDVYSFGVVLLELATGKHPIMDPELEENDLVNWVITTLELKGIECVIDPKLDLSLQDDIGRVIDIGLLCTRSLPIARPSMRKVVRLLLEVGCNDNASKTEPKH</sequence>
<keyword evidence="11" id="KW-0677">Repeat</keyword>
<evidence type="ECO:0000256" key="16">
    <source>
        <dbReference type="ARBA" id="ARBA00023136"/>
    </source>
</evidence>
<dbReference type="Pfam" id="PF00560">
    <property type="entry name" value="LRR_1"/>
    <property type="match status" value="8"/>
</dbReference>
<dbReference type="Pfam" id="PF13855">
    <property type="entry name" value="LRR_8"/>
    <property type="match status" value="1"/>
</dbReference>
<keyword evidence="6" id="KW-0597">Phosphoprotein</keyword>
<protein>
    <recommendedName>
        <fullName evidence="3">non-specific serine/threonine protein kinase</fullName>
        <ecNumber evidence="3">2.7.11.1</ecNumber>
    </recommendedName>
</protein>
<feature type="binding site" evidence="21">
    <location>
        <position position="728"/>
    </location>
    <ligand>
        <name>ATP</name>
        <dbReference type="ChEBI" id="CHEBI:30616"/>
    </ligand>
</feature>
<evidence type="ECO:0000259" key="24">
    <source>
        <dbReference type="PROSITE" id="PS50011"/>
    </source>
</evidence>
<keyword evidence="12 21" id="KW-0547">Nucleotide-binding</keyword>
<evidence type="ECO:0000313" key="26">
    <source>
        <dbReference type="Proteomes" id="UP000036987"/>
    </source>
</evidence>